<dbReference type="EMBL" id="JARK01001383">
    <property type="protein sequence ID" value="EYC12408.1"/>
    <property type="molecule type" value="Genomic_DNA"/>
</dbReference>
<dbReference type="AlphaFoldDB" id="A0A016UCS1"/>
<comment type="caution">
    <text evidence="1">The sequence shown here is derived from an EMBL/GenBank/DDBJ whole genome shotgun (WGS) entry which is preliminary data.</text>
</comment>
<evidence type="ECO:0000313" key="2">
    <source>
        <dbReference type="Proteomes" id="UP000024635"/>
    </source>
</evidence>
<dbReference type="OrthoDB" id="5904965at2759"/>
<evidence type="ECO:0000313" key="1">
    <source>
        <dbReference type="EMBL" id="EYC12408.1"/>
    </source>
</evidence>
<organism evidence="1 2">
    <name type="scientific">Ancylostoma ceylanicum</name>
    <dbReference type="NCBI Taxonomy" id="53326"/>
    <lineage>
        <taxon>Eukaryota</taxon>
        <taxon>Metazoa</taxon>
        <taxon>Ecdysozoa</taxon>
        <taxon>Nematoda</taxon>
        <taxon>Chromadorea</taxon>
        <taxon>Rhabditida</taxon>
        <taxon>Rhabditina</taxon>
        <taxon>Rhabditomorpha</taxon>
        <taxon>Strongyloidea</taxon>
        <taxon>Ancylostomatidae</taxon>
        <taxon>Ancylostomatinae</taxon>
        <taxon>Ancylostoma</taxon>
    </lineage>
</organism>
<gene>
    <name evidence="1" type="primary">Acey_s0047.g1463</name>
    <name evidence="1" type="ORF">Y032_0047g1463</name>
</gene>
<name>A0A016UCS1_9BILA</name>
<reference evidence="2" key="1">
    <citation type="journal article" date="2015" name="Nat. Genet.">
        <title>The genome and transcriptome of the zoonotic hookworm Ancylostoma ceylanicum identify infection-specific gene families.</title>
        <authorList>
            <person name="Schwarz E.M."/>
            <person name="Hu Y."/>
            <person name="Antoshechkin I."/>
            <person name="Miller M.M."/>
            <person name="Sternberg P.W."/>
            <person name="Aroian R.V."/>
        </authorList>
    </citation>
    <scope>NUCLEOTIDE SEQUENCE</scope>
    <source>
        <strain evidence="2">HY135</strain>
    </source>
</reference>
<dbReference type="Proteomes" id="UP000024635">
    <property type="component" value="Unassembled WGS sequence"/>
</dbReference>
<proteinExistence type="predicted"/>
<keyword evidence="2" id="KW-1185">Reference proteome</keyword>
<sequence>MLDCTGTIFTFSCRTKTQRTRIAADGHKNTTKMGSPNAYALPEPAVDEPDGCAKTDLPARTAPARDASRLVSRYTGPRFQPGLSWPD</sequence>
<protein>
    <submittedName>
        <fullName evidence="1">Uncharacterized protein</fullName>
    </submittedName>
</protein>
<accession>A0A016UCS1</accession>